<dbReference type="CDD" id="cd03362">
    <property type="entry name" value="TOPRIM_TopoIA_TopoIII"/>
    <property type="match status" value="1"/>
</dbReference>
<dbReference type="GO" id="GO:0046872">
    <property type="term" value="F:metal ion binding"/>
    <property type="evidence" value="ECO:0007669"/>
    <property type="project" value="UniProtKB-KW"/>
</dbReference>
<evidence type="ECO:0000259" key="14">
    <source>
        <dbReference type="PROSITE" id="PS52039"/>
    </source>
</evidence>
<dbReference type="Gene3D" id="2.70.20.10">
    <property type="entry name" value="Topoisomerase I, domain 3"/>
    <property type="match status" value="1"/>
</dbReference>
<evidence type="ECO:0000256" key="9">
    <source>
        <dbReference type="ARBA" id="ARBA00030003"/>
    </source>
</evidence>
<comment type="caution">
    <text evidence="15">The sequence shown here is derived from an EMBL/GenBank/DDBJ whole genome shotgun (WGS) entry which is preliminary data.</text>
</comment>
<evidence type="ECO:0000256" key="3">
    <source>
        <dbReference type="ARBA" id="ARBA00012891"/>
    </source>
</evidence>
<dbReference type="InterPro" id="IPR003601">
    <property type="entry name" value="Topo_IA_2"/>
</dbReference>
<dbReference type="OrthoDB" id="9803554at2"/>
<evidence type="ECO:0000256" key="5">
    <source>
        <dbReference type="ARBA" id="ARBA00022842"/>
    </source>
</evidence>
<dbReference type="NCBIfam" id="NF005829">
    <property type="entry name" value="PRK07726.1"/>
    <property type="match status" value="1"/>
</dbReference>
<dbReference type="InterPro" id="IPR000380">
    <property type="entry name" value="Topo_IA"/>
</dbReference>
<dbReference type="InterPro" id="IPR003602">
    <property type="entry name" value="Topo_IA_DNA-bd_dom"/>
</dbReference>
<dbReference type="SMART" id="SM00493">
    <property type="entry name" value="TOPRIM"/>
    <property type="match status" value="1"/>
</dbReference>
<dbReference type="PROSITE" id="PS50880">
    <property type="entry name" value="TOPRIM"/>
    <property type="match status" value="1"/>
</dbReference>
<evidence type="ECO:0000256" key="8">
    <source>
        <dbReference type="ARBA" id="ARBA00023235"/>
    </source>
</evidence>
<dbReference type="EMBL" id="BDCO01000001">
    <property type="protein sequence ID" value="GAT31505.1"/>
    <property type="molecule type" value="Genomic_DNA"/>
</dbReference>
<dbReference type="InterPro" id="IPR005738">
    <property type="entry name" value="TopoIII"/>
</dbReference>
<evidence type="ECO:0000256" key="2">
    <source>
        <dbReference type="ARBA" id="ARBA00009446"/>
    </source>
</evidence>
<dbReference type="Pfam" id="PF13342">
    <property type="entry name" value="Toprim_Crpt"/>
    <property type="match status" value="2"/>
</dbReference>
<dbReference type="EC" id="5.6.2.1" evidence="3"/>
<dbReference type="SUPFAM" id="SSF56712">
    <property type="entry name" value="Prokaryotic type I DNA topoisomerase"/>
    <property type="match status" value="1"/>
</dbReference>
<dbReference type="InterPro" id="IPR006171">
    <property type="entry name" value="TOPRIM_dom"/>
</dbReference>
<reference evidence="16" key="1">
    <citation type="journal article" date="2017" name="Genome Announc.">
        <title>Draft Genome Sequence of Terrimicrobium sacchariphilum NM-5T, a Facultative Anaerobic Soil Bacterium of the Class Spartobacteria.</title>
        <authorList>
            <person name="Qiu Y.L."/>
            <person name="Tourlousse D.M."/>
            <person name="Matsuura N."/>
            <person name="Ohashi A."/>
            <person name="Sekiguchi Y."/>
        </authorList>
    </citation>
    <scope>NUCLEOTIDE SEQUENCE [LARGE SCALE GENOMIC DNA]</scope>
    <source>
        <strain evidence="16">NM-5</strain>
    </source>
</reference>
<keyword evidence="5" id="KW-0460">Magnesium</keyword>
<dbReference type="NCBIfam" id="TIGR01056">
    <property type="entry name" value="topB"/>
    <property type="match status" value="1"/>
</dbReference>
<dbReference type="Pfam" id="PF01131">
    <property type="entry name" value="Topoisom_bac"/>
    <property type="match status" value="1"/>
</dbReference>
<dbReference type="GO" id="GO:0006281">
    <property type="term" value="P:DNA repair"/>
    <property type="evidence" value="ECO:0007669"/>
    <property type="project" value="TreeGrafter"/>
</dbReference>
<evidence type="ECO:0000256" key="6">
    <source>
        <dbReference type="ARBA" id="ARBA00023029"/>
    </source>
</evidence>
<evidence type="ECO:0000256" key="4">
    <source>
        <dbReference type="ARBA" id="ARBA00022723"/>
    </source>
</evidence>
<dbReference type="GO" id="GO:0003917">
    <property type="term" value="F:DNA topoisomerase type I (single strand cut, ATP-independent) activity"/>
    <property type="evidence" value="ECO:0007669"/>
    <property type="project" value="UniProtKB-EC"/>
</dbReference>
<dbReference type="PANTHER" id="PTHR11390">
    <property type="entry name" value="PROKARYOTIC DNA TOPOISOMERASE"/>
    <property type="match status" value="1"/>
</dbReference>
<dbReference type="PROSITE" id="PS52039">
    <property type="entry name" value="TOPO_IA_2"/>
    <property type="match status" value="1"/>
</dbReference>
<proteinExistence type="inferred from homology"/>
<dbReference type="PRINTS" id="PR00417">
    <property type="entry name" value="PRTPISMRASEI"/>
</dbReference>
<dbReference type="PROSITE" id="PS00396">
    <property type="entry name" value="TOPO_IA_1"/>
    <property type="match status" value="1"/>
</dbReference>
<evidence type="ECO:0000256" key="11">
    <source>
        <dbReference type="ARBA" id="ARBA00032235"/>
    </source>
</evidence>
<comment type="catalytic activity">
    <reaction evidence="1">
        <text>ATP-independent breakage of single-stranded DNA, followed by passage and rejoining.</text>
        <dbReference type="EC" id="5.6.2.1"/>
    </reaction>
</comment>
<dbReference type="FunCoup" id="A0A146G0U5">
    <property type="interactions" value="108"/>
</dbReference>
<evidence type="ECO:0000313" key="16">
    <source>
        <dbReference type="Proteomes" id="UP000076023"/>
    </source>
</evidence>
<comment type="similarity">
    <text evidence="2">Belongs to the type IA topoisomerase family.</text>
</comment>
<dbReference type="InterPro" id="IPR013497">
    <property type="entry name" value="Topo_IA_cen"/>
</dbReference>
<keyword evidence="4" id="KW-0479">Metal-binding</keyword>
<dbReference type="Gene3D" id="1.10.460.10">
    <property type="entry name" value="Topoisomerase I, domain 2"/>
    <property type="match status" value="1"/>
</dbReference>
<dbReference type="Gene3D" id="1.10.290.10">
    <property type="entry name" value="Topoisomerase I, domain 4"/>
    <property type="match status" value="1"/>
</dbReference>
<feature type="domain" description="Toprim" evidence="13">
    <location>
        <begin position="3"/>
        <end position="136"/>
    </location>
</feature>
<keyword evidence="7" id="KW-0238">DNA-binding</keyword>
<dbReference type="SMART" id="SM00436">
    <property type="entry name" value="TOP1Bc"/>
    <property type="match status" value="1"/>
</dbReference>
<evidence type="ECO:0000259" key="13">
    <source>
        <dbReference type="PROSITE" id="PS50880"/>
    </source>
</evidence>
<dbReference type="InterPro" id="IPR013826">
    <property type="entry name" value="Topo_IA_cen_sub3"/>
</dbReference>
<dbReference type="GO" id="GO:0006310">
    <property type="term" value="P:DNA recombination"/>
    <property type="evidence" value="ECO:0007669"/>
    <property type="project" value="TreeGrafter"/>
</dbReference>
<dbReference type="STRING" id="690879.TSACC_153"/>
<dbReference type="InterPro" id="IPR034144">
    <property type="entry name" value="TOPRIM_TopoIII"/>
</dbReference>
<protein>
    <recommendedName>
        <fullName evidence="3">DNA topoisomerase</fullName>
        <ecNumber evidence="3">5.6.2.1</ecNumber>
    </recommendedName>
    <alternativeName>
        <fullName evidence="12">Omega-protein</fullName>
    </alternativeName>
    <alternativeName>
        <fullName evidence="11">Relaxing enzyme</fullName>
    </alternativeName>
    <alternativeName>
        <fullName evidence="9">Swivelase</fullName>
    </alternativeName>
    <alternativeName>
        <fullName evidence="10">Untwisting enzyme</fullName>
    </alternativeName>
</protein>
<keyword evidence="6" id="KW-0799">Topoisomerase</keyword>
<dbReference type="Proteomes" id="UP000076023">
    <property type="component" value="Unassembled WGS sequence"/>
</dbReference>
<dbReference type="Gene3D" id="3.40.50.140">
    <property type="match status" value="1"/>
</dbReference>
<dbReference type="InParanoid" id="A0A146G0U5"/>
<accession>A0A146G0U5</accession>
<organism evidence="15 16">
    <name type="scientific">Terrimicrobium sacchariphilum</name>
    <dbReference type="NCBI Taxonomy" id="690879"/>
    <lineage>
        <taxon>Bacteria</taxon>
        <taxon>Pseudomonadati</taxon>
        <taxon>Verrucomicrobiota</taxon>
        <taxon>Terrimicrobiia</taxon>
        <taxon>Terrimicrobiales</taxon>
        <taxon>Terrimicrobiaceae</taxon>
        <taxon>Terrimicrobium</taxon>
    </lineage>
</organism>
<dbReference type="InterPro" id="IPR025589">
    <property type="entry name" value="Toprim_C_rpt"/>
</dbReference>
<evidence type="ECO:0000256" key="1">
    <source>
        <dbReference type="ARBA" id="ARBA00000213"/>
    </source>
</evidence>
<dbReference type="Pfam" id="PF01751">
    <property type="entry name" value="Toprim"/>
    <property type="match status" value="1"/>
</dbReference>
<feature type="domain" description="Topo IA-type catalytic" evidence="14">
    <location>
        <begin position="153"/>
        <end position="604"/>
    </location>
</feature>
<keyword evidence="8 15" id="KW-0413">Isomerase</keyword>
<gene>
    <name evidence="15" type="ORF">TSACC_153</name>
</gene>
<evidence type="ECO:0000256" key="7">
    <source>
        <dbReference type="ARBA" id="ARBA00023125"/>
    </source>
</evidence>
<dbReference type="AlphaFoldDB" id="A0A146G0U5"/>
<dbReference type="InterPro" id="IPR013825">
    <property type="entry name" value="Topo_IA_cen_sub2"/>
</dbReference>
<evidence type="ECO:0000313" key="15">
    <source>
        <dbReference type="EMBL" id="GAT31505.1"/>
    </source>
</evidence>
<keyword evidence="16" id="KW-1185">Reference proteome</keyword>
<dbReference type="CDD" id="cd00186">
    <property type="entry name" value="TOP1Ac"/>
    <property type="match status" value="1"/>
</dbReference>
<name>A0A146G0U5_TERSA</name>
<evidence type="ECO:0000256" key="12">
    <source>
        <dbReference type="ARBA" id="ARBA00032877"/>
    </source>
</evidence>
<sequence length="825" mass="91604">MPKTLVIAEKPSVAADLARALGKIPKKDDLFENDEYVITSAIGHLVELCLPNEMDKKRGKWSFAALPIIPEEFDLKPIEKTQSRFNLLKRLLKRSDIDVVVNACDAGREGELIFHYLVKLAGSKKPTQRLWLQSMTPEAIRDGFSKLREGEEMRPLADAAVCRSESDWLVGINGTRAMTAFNSKGGGFQLTPVGRVQTPTLAILAEREVKIRGFKPRPYFEVFGDFGVQAGSYRGRWFDEAFKKGADEDGRAERIWTREQADAIAAKCLGKPGIVTEEKKPATQISPQLYDLTTLQREANSRFSLSARRTLQIAQALYEKHKVLTYPRTDSRYLPEDYVGNVKAALTKFDNPELAGHAQKALSQGWVRPNKRIFNDAKVTDHHAIIPTGVAPKNLDEIEMKVYDMVARRFIAVFYPAAEFEITTRITRVEGEPFKSDGKIIVNPGWMAVYGKQAATGDDQTLCPVVSGETAQTENTEVKQNETKPPARFTEATLLSAMEGAGKLVEDEELREAMSQRGLGTPATRAQIIEGLILDSYINRQGRDLIVTQKGLSLINLLRGIGINALTSPELTGEWEFKLKQMERGAMPRPQFMDEIRHFTEEIVAKAKDYSGDAVEGQFHDLEAKCPKCGNVGFKESYKAYECKSCALLVWKNMAGRELEREEVQTLLEKGAVGPLEGFRSKLGRPFSAVIKLDPEFKQSFDFGTSDAAEAQTIDFSALPVITTCPVCKTGSVRDTGSAYQCDNTGKCKFRMGKSICQREIPAEQVIKLAENGKTDLIPRFISKKGKPFSAFLKLEGTRVAFEFEPRKPAAKKTSARAASSAAAA</sequence>
<dbReference type="InterPro" id="IPR023405">
    <property type="entry name" value="Topo_IA_core_domain"/>
</dbReference>
<dbReference type="RefSeq" id="WP_075077401.1">
    <property type="nucleotide sequence ID" value="NZ_BDCO01000001.1"/>
</dbReference>
<dbReference type="NCBIfam" id="NF006032">
    <property type="entry name" value="PRK08173.1"/>
    <property type="match status" value="1"/>
</dbReference>
<dbReference type="GO" id="GO:0006265">
    <property type="term" value="P:DNA topological change"/>
    <property type="evidence" value="ECO:0007669"/>
    <property type="project" value="InterPro"/>
</dbReference>
<dbReference type="PANTHER" id="PTHR11390:SF21">
    <property type="entry name" value="DNA TOPOISOMERASE 3-ALPHA"/>
    <property type="match status" value="1"/>
</dbReference>
<dbReference type="GO" id="GO:0003677">
    <property type="term" value="F:DNA binding"/>
    <property type="evidence" value="ECO:0007669"/>
    <property type="project" value="UniProtKB-KW"/>
</dbReference>
<dbReference type="GO" id="GO:0043597">
    <property type="term" value="C:cytoplasmic replication fork"/>
    <property type="evidence" value="ECO:0007669"/>
    <property type="project" value="TreeGrafter"/>
</dbReference>
<dbReference type="InterPro" id="IPR013824">
    <property type="entry name" value="Topo_IA_cen_sub1"/>
</dbReference>
<dbReference type="SMART" id="SM00437">
    <property type="entry name" value="TOP1Ac"/>
    <property type="match status" value="1"/>
</dbReference>
<evidence type="ECO:0000256" key="10">
    <source>
        <dbReference type="ARBA" id="ARBA00031985"/>
    </source>
</evidence>
<dbReference type="InterPro" id="IPR023406">
    <property type="entry name" value="Topo_IA_AS"/>
</dbReference>